<dbReference type="AlphaFoldDB" id="A0A2S6NFH1"/>
<dbReference type="CDD" id="cd06225">
    <property type="entry name" value="HAMP"/>
    <property type="match status" value="1"/>
</dbReference>
<keyword evidence="1" id="KW-1133">Transmembrane helix</keyword>
<name>A0A2S6NFH1_RHOGL</name>
<dbReference type="SUPFAM" id="SSF158472">
    <property type="entry name" value="HAMP domain-like"/>
    <property type="match status" value="1"/>
</dbReference>
<feature type="transmembrane region" description="Helical" evidence="1">
    <location>
        <begin position="6"/>
        <end position="26"/>
    </location>
</feature>
<organism evidence="3 4">
    <name type="scientific">Rhodopila globiformis</name>
    <name type="common">Rhodopseudomonas globiformis</name>
    <dbReference type="NCBI Taxonomy" id="1071"/>
    <lineage>
        <taxon>Bacteria</taxon>
        <taxon>Pseudomonadati</taxon>
        <taxon>Pseudomonadota</taxon>
        <taxon>Alphaproteobacteria</taxon>
        <taxon>Acetobacterales</taxon>
        <taxon>Acetobacteraceae</taxon>
        <taxon>Rhodopila</taxon>
    </lineage>
</organism>
<evidence type="ECO:0000313" key="3">
    <source>
        <dbReference type="EMBL" id="PPQ33371.1"/>
    </source>
</evidence>
<feature type="transmembrane region" description="Helical" evidence="1">
    <location>
        <begin position="211"/>
        <end position="233"/>
    </location>
</feature>
<proteinExistence type="predicted"/>
<keyword evidence="1" id="KW-0472">Membrane</keyword>
<gene>
    <name evidence="3" type="ORF">CCS01_14655</name>
</gene>
<protein>
    <submittedName>
        <fullName evidence="3">Signal protein</fullName>
    </submittedName>
</protein>
<dbReference type="PROSITE" id="PS50885">
    <property type="entry name" value="HAMP"/>
    <property type="match status" value="1"/>
</dbReference>
<keyword evidence="1" id="KW-0812">Transmembrane</keyword>
<dbReference type="InterPro" id="IPR021796">
    <property type="entry name" value="Tll0287-like_dom"/>
</dbReference>
<dbReference type="OrthoDB" id="9797588at2"/>
<dbReference type="Pfam" id="PF00672">
    <property type="entry name" value="HAMP"/>
    <property type="match status" value="1"/>
</dbReference>
<comment type="caution">
    <text evidence="3">The sequence shown here is derived from an EMBL/GenBank/DDBJ whole genome shotgun (WGS) entry which is preliminary data.</text>
</comment>
<dbReference type="InterPro" id="IPR003660">
    <property type="entry name" value="HAMP_dom"/>
</dbReference>
<keyword evidence="4" id="KW-1185">Reference proteome</keyword>
<dbReference type="Proteomes" id="UP000239724">
    <property type="component" value="Unassembled WGS sequence"/>
</dbReference>
<dbReference type="Pfam" id="PF11845">
    <property type="entry name" value="Tll0287-like"/>
    <property type="match status" value="1"/>
</dbReference>
<dbReference type="SMART" id="SM00304">
    <property type="entry name" value="HAMP"/>
    <property type="match status" value="1"/>
</dbReference>
<feature type="domain" description="HAMP" evidence="2">
    <location>
        <begin position="235"/>
        <end position="288"/>
    </location>
</feature>
<evidence type="ECO:0000313" key="4">
    <source>
        <dbReference type="Proteomes" id="UP000239724"/>
    </source>
</evidence>
<dbReference type="GO" id="GO:0007165">
    <property type="term" value="P:signal transduction"/>
    <property type="evidence" value="ECO:0007669"/>
    <property type="project" value="InterPro"/>
</dbReference>
<dbReference type="GO" id="GO:0016020">
    <property type="term" value="C:membrane"/>
    <property type="evidence" value="ECO:0007669"/>
    <property type="project" value="InterPro"/>
</dbReference>
<dbReference type="Gene3D" id="6.10.340.10">
    <property type="match status" value="1"/>
</dbReference>
<accession>A0A2S6NFH1</accession>
<sequence length="291" mass="32205">MGLRTKFNVAIVAAFLIGFAAAGFFLRNLFIEDARQQVLQEAGIMMSAANAIRKFTDTYIGPLAAQQNNSGQQFVAASVPSFVAQTTFKTLRAQYPDFTYREPALNPTNPTDRPTDWEADFINAFRDKSGLKQLTGDRETPTGRVLSLARPIPIDSPACLRCHSTPAEAPPAMLATYGRDNGFGWKLHEVVGAQVVSVPMSLPMQRAEARFMAFMIILFGVFLLVLIILNVLLHYTVIRPVLTLSHIANAVSLGDSSVEEYERKGRDEIAILSSAFNRMRRSLDSAMRMLE</sequence>
<reference evidence="3 4" key="1">
    <citation type="journal article" date="2018" name="Arch. Microbiol.">
        <title>New insights into the metabolic potential of the phototrophic purple bacterium Rhodopila globiformis DSM 161(T) from its draft genome sequence and evidence for a vanadium-dependent nitrogenase.</title>
        <authorList>
            <person name="Imhoff J.F."/>
            <person name="Rahn T."/>
            <person name="Kunzel S."/>
            <person name="Neulinger S.C."/>
        </authorList>
    </citation>
    <scope>NUCLEOTIDE SEQUENCE [LARGE SCALE GENOMIC DNA]</scope>
    <source>
        <strain evidence="3 4">DSM 161</strain>
    </source>
</reference>
<dbReference type="EMBL" id="NHRY01000148">
    <property type="protein sequence ID" value="PPQ33371.1"/>
    <property type="molecule type" value="Genomic_DNA"/>
</dbReference>
<evidence type="ECO:0000259" key="2">
    <source>
        <dbReference type="PROSITE" id="PS50885"/>
    </source>
</evidence>
<evidence type="ECO:0000256" key="1">
    <source>
        <dbReference type="SAM" id="Phobius"/>
    </source>
</evidence>